<keyword evidence="3 7" id="KW-1133">Transmembrane helix</keyword>
<dbReference type="Proteomes" id="UP000194360">
    <property type="component" value="Unassembled WGS sequence"/>
</dbReference>
<dbReference type="GO" id="GO:0003954">
    <property type="term" value="F:NADH dehydrogenase activity"/>
    <property type="evidence" value="ECO:0007669"/>
    <property type="project" value="TreeGrafter"/>
</dbReference>
<feature type="transmembrane region" description="Helical" evidence="7">
    <location>
        <begin position="265"/>
        <end position="287"/>
    </location>
</feature>
<feature type="transmembrane region" description="Helical" evidence="7">
    <location>
        <begin position="35"/>
        <end position="61"/>
    </location>
</feature>
<dbReference type="PRINTS" id="PR01434">
    <property type="entry name" value="NADHDHGNASE5"/>
</dbReference>
<evidence type="ECO:0000256" key="7">
    <source>
        <dbReference type="SAM" id="Phobius"/>
    </source>
</evidence>
<feature type="domain" description="NADH-Ubiquinone oxidoreductase (complex I) chain 5 N-terminal" evidence="9">
    <location>
        <begin position="69"/>
        <end position="109"/>
    </location>
</feature>
<evidence type="ECO:0000313" key="11">
    <source>
        <dbReference type="Proteomes" id="UP000194360"/>
    </source>
</evidence>
<keyword evidence="11" id="KW-1185">Reference proteome</keyword>
<feature type="transmembrane region" description="Helical" evidence="7">
    <location>
        <begin position="116"/>
        <end position="143"/>
    </location>
</feature>
<evidence type="ECO:0000256" key="2">
    <source>
        <dbReference type="ARBA" id="ARBA00022692"/>
    </source>
</evidence>
<feature type="transmembrane region" description="Helical" evidence="7">
    <location>
        <begin position="361"/>
        <end position="382"/>
    </location>
</feature>
<dbReference type="GO" id="GO:0042773">
    <property type="term" value="P:ATP synthesis coupled electron transport"/>
    <property type="evidence" value="ECO:0007669"/>
    <property type="project" value="InterPro"/>
</dbReference>
<feature type="transmembrane region" description="Helical" evidence="7">
    <location>
        <begin position="388"/>
        <end position="407"/>
    </location>
</feature>
<evidence type="ECO:0000256" key="6">
    <source>
        <dbReference type="SAM" id="MobiDB-lite"/>
    </source>
</evidence>
<dbReference type="GO" id="GO:0008137">
    <property type="term" value="F:NADH dehydrogenase (ubiquinone) activity"/>
    <property type="evidence" value="ECO:0007669"/>
    <property type="project" value="InterPro"/>
</dbReference>
<feature type="transmembrane region" description="Helical" evidence="7">
    <location>
        <begin position="414"/>
        <end position="433"/>
    </location>
</feature>
<dbReference type="InterPro" id="IPR001750">
    <property type="entry name" value="ND/Mrp_TM"/>
</dbReference>
<evidence type="ECO:0000256" key="1">
    <source>
        <dbReference type="ARBA" id="ARBA00004127"/>
    </source>
</evidence>
<keyword evidence="2 5" id="KW-0812">Transmembrane</keyword>
<feature type="transmembrane region" description="Helical" evidence="7">
    <location>
        <begin position="294"/>
        <end position="316"/>
    </location>
</feature>
<name>A0A1L8QA69_PSEAH</name>
<dbReference type="RefSeq" id="WP_073577560.1">
    <property type="nucleotide sequence ID" value="NZ_AP018920.1"/>
</dbReference>
<proteinExistence type="predicted"/>
<evidence type="ECO:0000256" key="5">
    <source>
        <dbReference type="RuleBase" id="RU000320"/>
    </source>
</evidence>
<comment type="subcellular location">
    <subcellularLocation>
        <location evidence="1">Endomembrane system</location>
        <topology evidence="1">Multi-pass membrane protein</topology>
    </subcellularLocation>
    <subcellularLocation>
        <location evidence="5">Membrane</location>
        <topology evidence="5">Multi-pass membrane protein</topology>
    </subcellularLocation>
</comment>
<feature type="transmembrane region" description="Helical" evidence="7">
    <location>
        <begin position="197"/>
        <end position="219"/>
    </location>
</feature>
<dbReference type="GO" id="GO:0016020">
    <property type="term" value="C:membrane"/>
    <property type="evidence" value="ECO:0007669"/>
    <property type="project" value="UniProtKB-SubCell"/>
</dbReference>
<sequence length="525" mass="52790">MTGMMLLAVVAVPAAAAAAGSIRWLRGRAPVLGAAAALVATALAGVLAVTVMVGGPVDMVLADPDGQARAGLVVDHVGAVVLLLVCTVSAVVQAFARRYLHGDPAAARFAVAAGALTAATAAMVTAATLVTLAVAWTLSGVVLCRLVGMYRPAPSAVEATRRTARAFLVGDVALWLGVGLAVASWGDLDLRHQDDGALGGVVGTVVACSLVIAAAVRCAQMPWHRWLPATLAAPTPVSAMLHAGVVNAGGVLLVKLSPIVGASPVATHLAFAFGAVSVVAATTIMLARPDIKGALVHSTIGQMGFMLVTCGLGLYAATVVHLVAHGLFKAALFLGSGTAVQRHVTHTLAPPAPRLTRARTVQVAVVAGAVAVAAVGVAAWLLPLHAGSAALLVFAAVTAARLAWGWLRRHPTPGALVAAMIVVPGAAVAYLAVVDAVTVVLGPSLPAMEPAAVSAWALMAVLAVLVTAALLFHLAPAIGLGPWRDRLYVAALSAGQQRTPTTAPTHLPRPVPGPRPAPRPEGARA</sequence>
<evidence type="ECO:0000256" key="4">
    <source>
        <dbReference type="ARBA" id="ARBA00023136"/>
    </source>
</evidence>
<accession>A0A1L8QA69</accession>
<dbReference type="EMBL" id="MIGB01000034">
    <property type="protein sequence ID" value="OSY37000.1"/>
    <property type="molecule type" value="Genomic_DNA"/>
</dbReference>
<reference evidence="10 11" key="1">
    <citation type="submission" date="2016-09" db="EMBL/GenBank/DDBJ databases">
        <title>Pseudonocardia autotrophica DSM535, a candidate organism with high potential of specific P450 cytochromes.</title>
        <authorList>
            <person name="Grumaz C."/>
            <person name="Vainshtein Y."/>
            <person name="Kirstahler P."/>
            <person name="Sohn K."/>
        </authorList>
    </citation>
    <scope>NUCLEOTIDE SEQUENCE [LARGE SCALE GENOMIC DNA]</scope>
    <source>
        <strain evidence="10 11">DSM 535</strain>
    </source>
</reference>
<dbReference type="EC" id="1.6.5.11" evidence="10"/>
<feature type="transmembrane region" description="Helical" evidence="7">
    <location>
        <begin position="231"/>
        <end position="253"/>
    </location>
</feature>
<keyword evidence="10" id="KW-0560">Oxidoreductase</keyword>
<dbReference type="GO" id="GO:0012505">
    <property type="term" value="C:endomembrane system"/>
    <property type="evidence" value="ECO:0007669"/>
    <property type="project" value="UniProtKB-SubCell"/>
</dbReference>
<comment type="caution">
    <text evidence="10">The sequence shown here is derived from an EMBL/GenBank/DDBJ whole genome shotgun (WGS) entry which is preliminary data.</text>
</comment>
<feature type="compositionally biased region" description="Pro residues" evidence="6">
    <location>
        <begin position="507"/>
        <end position="519"/>
    </location>
</feature>
<feature type="transmembrane region" description="Helical" evidence="7">
    <location>
        <begin position="164"/>
        <end position="185"/>
    </location>
</feature>
<dbReference type="Pfam" id="PF00361">
    <property type="entry name" value="Proton_antipo_M"/>
    <property type="match status" value="1"/>
</dbReference>
<dbReference type="PANTHER" id="PTHR42829">
    <property type="entry name" value="NADH-UBIQUINONE OXIDOREDUCTASE CHAIN 5"/>
    <property type="match status" value="1"/>
</dbReference>
<dbReference type="STRING" id="2074.BG845_05083"/>
<dbReference type="InterPro" id="IPR003945">
    <property type="entry name" value="NU5C-like"/>
</dbReference>
<dbReference type="OrthoDB" id="9811798at2"/>
<dbReference type="GO" id="GO:0015990">
    <property type="term" value="P:electron transport coupled proton transport"/>
    <property type="evidence" value="ECO:0007669"/>
    <property type="project" value="TreeGrafter"/>
</dbReference>
<feature type="region of interest" description="Disordered" evidence="6">
    <location>
        <begin position="498"/>
        <end position="525"/>
    </location>
</feature>
<evidence type="ECO:0000259" key="9">
    <source>
        <dbReference type="Pfam" id="PF00662"/>
    </source>
</evidence>
<protein>
    <submittedName>
        <fullName evidence="10">NADH-quinone oxidoreductase subunit 12</fullName>
        <ecNumber evidence="10">1.6.5.11</ecNumber>
    </submittedName>
</protein>
<dbReference type="AlphaFoldDB" id="A0A1L8QA69"/>
<dbReference type="Pfam" id="PF00662">
    <property type="entry name" value="Proton_antipo_N"/>
    <property type="match status" value="1"/>
</dbReference>
<gene>
    <name evidence="10" type="ORF">BG845_05083</name>
</gene>
<dbReference type="PANTHER" id="PTHR42829:SF1">
    <property type="entry name" value="INORGANIC CARBON TRANSPORTER SUBUNIT DABB-RELATED"/>
    <property type="match status" value="1"/>
</dbReference>
<evidence type="ECO:0000259" key="8">
    <source>
        <dbReference type="Pfam" id="PF00361"/>
    </source>
</evidence>
<feature type="transmembrane region" description="Helical" evidence="7">
    <location>
        <begin position="453"/>
        <end position="474"/>
    </location>
</feature>
<keyword evidence="4 7" id="KW-0472">Membrane</keyword>
<dbReference type="InterPro" id="IPR001516">
    <property type="entry name" value="Proton_antipo_N"/>
</dbReference>
<evidence type="ECO:0000256" key="3">
    <source>
        <dbReference type="ARBA" id="ARBA00022989"/>
    </source>
</evidence>
<organism evidence="10 11">
    <name type="scientific">Pseudonocardia autotrophica</name>
    <name type="common">Amycolata autotrophica</name>
    <name type="synonym">Nocardia autotrophica</name>
    <dbReference type="NCBI Taxonomy" id="2074"/>
    <lineage>
        <taxon>Bacteria</taxon>
        <taxon>Bacillati</taxon>
        <taxon>Actinomycetota</taxon>
        <taxon>Actinomycetes</taxon>
        <taxon>Pseudonocardiales</taxon>
        <taxon>Pseudonocardiaceae</taxon>
        <taxon>Pseudonocardia</taxon>
    </lineage>
</organism>
<feature type="transmembrane region" description="Helical" evidence="7">
    <location>
        <begin position="73"/>
        <end position="96"/>
    </location>
</feature>
<evidence type="ECO:0000313" key="10">
    <source>
        <dbReference type="EMBL" id="OSY37000.1"/>
    </source>
</evidence>
<feature type="domain" description="NADH:quinone oxidoreductase/Mrp antiporter transmembrane" evidence="8">
    <location>
        <begin position="127"/>
        <end position="347"/>
    </location>
</feature>